<proteinExistence type="predicted"/>
<dbReference type="OrthoDB" id="3250044at2759"/>
<dbReference type="Pfam" id="PF01636">
    <property type="entry name" value="APH"/>
    <property type="match status" value="1"/>
</dbReference>
<dbReference type="PANTHER" id="PTHR21310:SF15">
    <property type="entry name" value="AMINOGLYCOSIDE PHOSPHOTRANSFERASE DOMAIN-CONTAINING PROTEIN"/>
    <property type="match status" value="1"/>
</dbReference>
<dbReference type="InterPro" id="IPR011009">
    <property type="entry name" value="Kinase-like_dom_sf"/>
</dbReference>
<dbReference type="InterPro" id="IPR051678">
    <property type="entry name" value="AGP_Transferase"/>
</dbReference>
<accession>C5G0D3</accession>
<name>C5G0D3_ARTOC</name>
<feature type="domain" description="Aminoglycoside phosphotransferase" evidence="1">
    <location>
        <begin position="67"/>
        <end position="232"/>
    </location>
</feature>
<dbReference type="HOGENOM" id="CLU_058485_0_0_1"/>
<evidence type="ECO:0000313" key="3">
    <source>
        <dbReference type="Proteomes" id="UP000002035"/>
    </source>
</evidence>
<dbReference type="SUPFAM" id="SSF56112">
    <property type="entry name" value="Protein kinase-like (PK-like)"/>
    <property type="match status" value="1"/>
</dbReference>
<sequence length="307" mass="34272">MAAEPSLDMRMEFRGLDPPPGVHIPTGAELFSLCTAEHPRRFSMGIPYPAESPVLWIKYGRPVLWNEVPAQTMAYHELRRLGSAVRVPAIYYACTVEYKTYIVMEYIPGKTAAKSLEGVSDPAKKEAIFRLIALGLSELHRIPVPPQSRPSAIDGDRIRHRLFDEQEAPRHYQSVDQLEEHLNLFLKITRRTQRVQKLSQEPMVFCFSDLWLGNFMIDDGGRVIVIDFADCSFLPSSFSKFALLPSQNNYPCDITGWVNVPSVDGIDNTEALCAMAGPMIVGSSSFESCGLRVPGAGWAPELDNPTN</sequence>
<dbReference type="Proteomes" id="UP000002035">
    <property type="component" value="Unassembled WGS sequence"/>
</dbReference>
<dbReference type="EMBL" id="DS995708">
    <property type="protein sequence ID" value="EEQ35586.1"/>
    <property type="molecule type" value="Genomic_DNA"/>
</dbReference>
<dbReference type="Gene3D" id="3.90.1200.10">
    <property type="match status" value="1"/>
</dbReference>
<dbReference type="STRING" id="554155.C5G0D3"/>
<evidence type="ECO:0000259" key="1">
    <source>
        <dbReference type="Pfam" id="PF01636"/>
    </source>
</evidence>
<dbReference type="eggNOG" id="ENOG502SUQ7">
    <property type="taxonomic scope" value="Eukaryota"/>
</dbReference>
<dbReference type="AlphaFoldDB" id="C5G0D3"/>
<evidence type="ECO:0000313" key="2">
    <source>
        <dbReference type="EMBL" id="EEQ35586.1"/>
    </source>
</evidence>
<dbReference type="PANTHER" id="PTHR21310">
    <property type="entry name" value="AMINOGLYCOSIDE PHOSPHOTRANSFERASE-RELATED-RELATED"/>
    <property type="match status" value="1"/>
</dbReference>
<reference evidence="3" key="1">
    <citation type="journal article" date="2012" name="MBio">
        <title>Comparative genome analysis of Trichophyton rubrum and related dermatophytes reveals candidate genes involved in infection.</title>
        <authorList>
            <person name="Martinez D.A."/>
            <person name="Oliver B.G."/>
            <person name="Graeser Y."/>
            <person name="Goldberg J.M."/>
            <person name="Li W."/>
            <person name="Martinez-Rossi N.M."/>
            <person name="Monod M."/>
            <person name="Shelest E."/>
            <person name="Barton R.C."/>
            <person name="Birch E."/>
            <person name="Brakhage A.A."/>
            <person name="Chen Z."/>
            <person name="Gurr S.J."/>
            <person name="Heiman D."/>
            <person name="Heitman J."/>
            <person name="Kosti I."/>
            <person name="Rossi A."/>
            <person name="Saif S."/>
            <person name="Samalova M."/>
            <person name="Saunders C.W."/>
            <person name="Shea T."/>
            <person name="Summerbell R.C."/>
            <person name="Xu J."/>
            <person name="Young S."/>
            <person name="Zeng Q."/>
            <person name="Birren B.W."/>
            <person name="Cuomo C.A."/>
            <person name="White T.C."/>
        </authorList>
    </citation>
    <scope>NUCLEOTIDE SEQUENCE [LARGE SCALE GENOMIC DNA]</scope>
    <source>
        <strain evidence="3">ATCC MYA-4605 / CBS 113480</strain>
    </source>
</reference>
<organism evidence="2 3">
    <name type="scientific">Arthroderma otae (strain ATCC MYA-4605 / CBS 113480)</name>
    <name type="common">Microsporum canis</name>
    <dbReference type="NCBI Taxonomy" id="554155"/>
    <lineage>
        <taxon>Eukaryota</taxon>
        <taxon>Fungi</taxon>
        <taxon>Dikarya</taxon>
        <taxon>Ascomycota</taxon>
        <taxon>Pezizomycotina</taxon>
        <taxon>Eurotiomycetes</taxon>
        <taxon>Eurotiomycetidae</taxon>
        <taxon>Onygenales</taxon>
        <taxon>Arthrodermataceae</taxon>
        <taxon>Microsporum</taxon>
    </lineage>
</organism>
<keyword evidence="3" id="KW-1185">Reference proteome</keyword>
<dbReference type="VEuPathDB" id="FungiDB:MCYG_08405"/>
<protein>
    <recommendedName>
        <fullName evidence="1">Aminoglycoside phosphotransferase domain-containing protein</fullName>
    </recommendedName>
</protein>
<dbReference type="InterPro" id="IPR002575">
    <property type="entry name" value="Aminoglycoside_PTrfase"/>
</dbReference>
<dbReference type="OMA" id="KYIAQSA"/>
<dbReference type="RefSeq" id="XP_002843322.1">
    <property type="nucleotide sequence ID" value="XM_002843276.1"/>
</dbReference>
<gene>
    <name evidence="2" type="ORF">MCYG_08405</name>
</gene>
<dbReference type="GeneID" id="9227380"/>